<proteinExistence type="predicted"/>
<keyword evidence="1" id="KW-1133">Transmembrane helix</keyword>
<accession>L7CE82</accession>
<evidence type="ECO:0000313" key="3">
    <source>
        <dbReference type="Proteomes" id="UP000010959"/>
    </source>
</evidence>
<protein>
    <submittedName>
        <fullName evidence="2">Uncharacterized protein</fullName>
    </submittedName>
</protein>
<feature type="transmembrane region" description="Helical" evidence="1">
    <location>
        <begin position="120"/>
        <end position="136"/>
    </location>
</feature>
<keyword evidence="1" id="KW-0472">Membrane</keyword>
<dbReference type="EMBL" id="AMWG01000100">
    <property type="protein sequence ID" value="ELP32529.1"/>
    <property type="molecule type" value="Genomic_DNA"/>
</dbReference>
<sequence>MPTLSPPPAEPYRYPTEMLDLSANMRVNPYEPPTRNSDPREHPRWFVRIRSFTTQRLSLTFIAASLVGLYLGVVLRAGFVTATRDTVTLRGLSFFTLFSLIAAIASLFYRPVSSPRRVTFARIVGGLSFGSAFMLLEPYANRMMRTHPEYDIRNSGLYFFAILGSSVVIGVFAQALLTSRGSRQTELAVTQKNG</sequence>
<dbReference type="AlphaFoldDB" id="L7CE82"/>
<dbReference type="PATRIC" id="fig|993516.3.peg.3778"/>
<comment type="caution">
    <text evidence="2">The sequence shown here is derived from an EMBL/GenBank/DDBJ whole genome shotgun (WGS) entry which is preliminary data.</text>
</comment>
<evidence type="ECO:0000313" key="2">
    <source>
        <dbReference type="EMBL" id="ELP32529.1"/>
    </source>
</evidence>
<keyword evidence="1" id="KW-0812">Transmembrane</keyword>
<gene>
    <name evidence="2" type="ORF">RBSWK_03542</name>
</gene>
<name>L7CE82_RHOBT</name>
<dbReference type="Proteomes" id="UP000010959">
    <property type="component" value="Unassembled WGS sequence"/>
</dbReference>
<organism evidence="2 3">
    <name type="scientific">Rhodopirellula baltica SWK14</name>
    <dbReference type="NCBI Taxonomy" id="993516"/>
    <lineage>
        <taxon>Bacteria</taxon>
        <taxon>Pseudomonadati</taxon>
        <taxon>Planctomycetota</taxon>
        <taxon>Planctomycetia</taxon>
        <taxon>Pirellulales</taxon>
        <taxon>Pirellulaceae</taxon>
        <taxon>Rhodopirellula</taxon>
    </lineage>
</organism>
<feature type="transmembrane region" description="Helical" evidence="1">
    <location>
        <begin position="91"/>
        <end position="108"/>
    </location>
</feature>
<feature type="transmembrane region" description="Helical" evidence="1">
    <location>
        <begin position="57"/>
        <end position="79"/>
    </location>
</feature>
<reference evidence="2 3" key="1">
    <citation type="journal article" date="2013" name="Mar. Genomics">
        <title>Expression of sulfatases in Rhodopirellula baltica and the diversity of sulfatases in the genus Rhodopirellula.</title>
        <authorList>
            <person name="Wegner C.E."/>
            <person name="Richter-Heitmann T."/>
            <person name="Klindworth A."/>
            <person name="Klockow C."/>
            <person name="Richter M."/>
            <person name="Achstetter T."/>
            <person name="Glockner F.O."/>
            <person name="Harder J."/>
        </authorList>
    </citation>
    <scope>NUCLEOTIDE SEQUENCE [LARGE SCALE GENOMIC DNA]</scope>
    <source>
        <strain evidence="2 3">SWK14</strain>
    </source>
</reference>
<feature type="transmembrane region" description="Helical" evidence="1">
    <location>
        <begin position="156"/>
        <end position="177"/>
    </location>
</feature>
<evidence type="ECO:0000256" key="1">
    <source>
        <dbReference type="SAM" id="Phobius"/>
    </source>
</evidence>